<feature type="compositionally biased region" description="Acidic residues" evidence="1">
    <location>
        <begin position="72"/>
        <end position="83"/>
    </location>
</feature>
<feature type="chain" id="PRO_5002071809" evidence="2">
    <location>
        <begin position="23"/>
        <end position="126"/>
    </location>
</feature>
<feature type="signal peptide" evidence="2">
    <location>
        <begin position="1"/>
        <end position="22"/>
    </location>
</feature>
<proteinExistence type="predicted"/>
<evidence type="ECO:0000313" key="3">
    <source>
        <dbReference type="EMBL" id="JAG21419.1"/>
    </source>
</evidence>
<dbReference type="AlphaFoldDB" id="A0A0A9XN54"/>
<name>A0A0A9XN54_LYGHE</name>
<feature type="region of interest" description="Disordered" evidence="1">
    <location>
        <begin position="72"/>
        <end position="126"/>
    </location>
</feature>
<evidence type="ECO:0000256" key="2">
    <source>
        <dbReference type="SAM" id="SignalP"/>
    </source>
</evidence>
<accession>A0A0A9XN54</accession>
<evidence type="ECO:0000256" key="1">
    <source>
        <dbReference type="SAM" id="MobiDB-lite"/>
    </source>
</evidence>
<reference evidence="3" key="1">
    <citation type="journal article" date="2014" name="PLoS ONE">
        <title>Transcriptome-Based Identification of ABC Transporters in the Western Tarnished Plant Bug Lygus hesperus.</title>
        <authorList>
            <person name="Hull J.J."/>
            <person name="Chaney K."/>
            <person name="Geib S.M."/>
            <person name="Fabrick J.A."/>
            <person name="Brent C.S."/>
            <person name="Walsh D."/>
            <person name="Lavine L.C."/>
        </authorList>
    </citation>
    <scope>NUCLEOTIDE SEQUENCE</scope>
</reference>
<dbReference type="EMBL" id="GBHO01022185">
    <property type="protein sequence ID" value="JAG21419.1"/>
    <property type="molecule type" value="Transcribed_RNA"/>
</dbReference>
<reference evidence="3" key="2">
    <citation type="submission" date="2014-07" db="EMBL/GenBank/DDBJ databases">
        <authorList>
            <person name="Hull J."/>
        </authorList>
    </citation>
    <scope>NUCLEOTIDE SEQUENCE</scope>
</reference>
<keyword evidence="2" id="KW-0732">Signal</keyword>
<gene>
    <name evidence="3" type="primary">secA_2</name>
    <name evidence="3" type="ORF">CM83_25662</name>
</gene>
<sequence length="126" mass="14258">MTHVLRMMLVWFIVGCSNYGSSSPSRRVENELEIQESTMNTQKNFRGGCLQRRTQEEVRLQNASDSANDYLEEVSSDMPEEVANEGTKMKENSPAAPLIKAPHRPCPRGEKLDANSSMCRKNIHTE</sequence>
<protein>
    <submittedName>
        <fullName evidence="3">Protein translocase subunit SecA</fullName>
    </submittedName>
</protein>
<organism evidence="3">
    <name type="scientific">Lygus hesperus</name>
    <name type="common">Western plant bug</name>
    <dbReference type="NCBI Taxonomy" id="30085"/>
    <lineage>
        <taxon>Eukaryota</taxon>
        <taxon>Metazoa</taxon>
        <taxon>Ecdysozoa</taxon>
        <taxon>Arthropoda</taxon>
        <taxon>Hexapoda</taxon>
        <taxon>Insecta</taxon>
        <taxon>Pterygota</taxon>
        <taxon>Neoptera</taxon>
        <taxon>Paraneoptera</taxon>
        <taxon>Hemiptera</taxon>
        <taxon>Heteroptera</taxon>
        <taxon>Panheteroptera</taxon>
        <taxon>Cimicomorpha</taxon>
        <taxon>Miridae</taxon>
        <taxon>Mirini</taxon>
        <taxon>Lygus</taxon>
    </lineage>
</organism>